<proteinExistence type="predicted"/>
<accession>A0A1Z5JXN5</accession>
<keyword evidence="4" id="KW-1185">Reference proteome</keyword>
<evidence type="ECO:0000313" key="3">
    <source>
        <dbReference type="EMBL" id="GAX18783.1"/>
    </source>
</evidence>
<dbReference type="Proteomes" id="UP000198406">
    <property type="component" value="Unassembled WGS sequence"/>
</dbReference>
<dbReference type="EMBL" id="BDSP01000132">
    <property type="protein sequence ID" value="GAX18783.1"/>
    <property type="molecule type" value="Genomic_DNA"/>
</dbReference>
<feature type="compositionally biased region" description="Basic and acidic residues" evidence="1">
    <location>
        <begin position="51"/>
        <end position="61"/>
    </location>
</feature>
<feature type="domain" description="DUF6824" evidence="2">
    <location>
        <begin position="122"/>
        <end position="205"/>
    </location>
</feature>
<gene>
    <name evidence="3" type="ORF">FisN_26Hu082</name>
</gene>
<dbReference type="InParanoid" id="A0A1Z5JXN5"/>
<dbReference type="InterPro" id="IPR049227">
    <property type="entry name" value="DUF6824"/>
</dbReference>
<organism evidence="3 4">
    <name type="scientific">Fistulifera solaris</name>
    <name type="common">Oleaginous diatom</name>
    <dbReference type="NCBI Taxonomy" id="1519565"/>
    <lineage>
        <taxon>Eukaryota</taxon>
        <taxon>Sar</taxon>
        <taxon>Stramenopiles</taxon>
        <taxon>Ochrophyta</taxon>
        <taxon>Bacillariophyta</taxon>
        <taxon>Bacillariophyceae</taxon>
        <taxon>Bacillariophycidae</taxon>
        <taxon>Naviculales</taxon>
        <taxon>Naviculaceae</taxon>
        <taxon>Fistulifera</taxon>
    </lineage>
</organism>
<protein>
    <recommendedName>
        <fullName evidence="2">DUF6824 domain-containing protein</fullName>
    </recommendedName>
</protein>
<dbReference type="OrthoDB" id="48818at2759"/>
<feature type="region of interest" description="Disordered" evidence="1">
    <location>
        <begin position="74"/>
        <end position="112"/>
    </location>
</feature>
<evidence type="ECO:0000259" key="2">
    <source>
        <dbReference type="Pfam" id="PF20710"/>
    </source>
</evidence>
<feature type="compositionally biased region" description="Polar residues" evidence="1">
    <location>
        <begin position="25"/>
        <end position="50"/>
    </location>
</feature>
<name>A0A1Z5JXN5_FISSO</name>
<sequence>MEDETRKVAGDEEAKKSLEDESGGLASNSKGQNAAEVISSNPELSVSLTKPSDDSSNADKKLIQDVLKRYTESVEARNQAAGETKKRKHNLQGNAGQPLDSDGDSNRKKQRPLDIVDPLDADVLFGRRDAQRFHPGNVHLRALCDTYRDEYETGDREVKTIVKKRIIDEIACKGGRFLKRRVGDTTWYNVDEEVALEKVAFTMRDTRDRKKSY</sequence>
<evidence type="ECO:0000313" key="4">
    <source>
        <dbReference type="Proteomes" id="UP000198406"/>
    </source>
</evidence>
<feature type="region of interest" description="Disordered" evidence="1">
    <location>
        <begin position="1"/>
        <end position="61"/>
    </location>
</feature>
<comment type="caution">
    <text evidence="3">The sequence shown here is derived from an EMBL/GenBank/DDBJ whole genome shotgun (WGS) entry which is preliminary data.</text>
</comment>
<evidence type="ECO:0000256" key="1">
    <source>
        <dbReference type="SAM" id="MobiDB-lite"/>
    </source>
</evidence>
<reference evidence="3 4" key="1">
    <citation type="journal article" date="2015" name="Plant Cell">
        <title>Oil accumulation by the oleaginous diatom Fistulifera solaris as revealed by the genome and transcriptome.</title>
        <authorList>
            <person name="Tanaka T."/>
            <person name="Maeda Y."/>
            <person name="Veluchamy A."/>
            <person name="Tanaka M."/>
            <person name="Abida H."/>
            <person name="Marechal E."/>
            <person name="Bowler C."/>
            <person name="Muto M."/>
            <person name="Sunaga Y."/>
            <person name="Tanaka M."/>
            <person name="Yoshino T."/>
            <person name="Taniguchi T."/>
            <person name="Fukuda Y."/>
            <person name="Nemoto M."/>
            <person name="Matsumoto M."/>
            <person name="Wong P.S."/>
            <person name="Aburatani S."/>
            <person name="Fujibuchi W."/>
        </authorList>
    </citation>
    <scope>NUCLEOTIDE SEQUENCE [LARGE SCALE GENOMIC DNA]</scope>
    <source>
        <strain evidence="3 4">JPCC DA0580</strain>
    </source>
</reference>
<dbReference type="AlphaFoldDB" id="A0A1Z5JXN5"/>
<dbReference type="Pfam" id="PF20710">
    <property type="entry name" value="DUF6824"/>
    <property type="match status" value="1"/>
</dbReference>
<feature type="compositionally biased region" description="Basic and acidic residues" evidence="1">
    <location>
        <begin position="1"/>
        <end position="19"/>
    </location>
</feature>